<protein>
    <recommendedName>
        <fullName evidence="3">Kinetoplast polyadenylation/uridylation factor 2</fullName>
    </recommendedName>
</protein>
<feature type="non-terminal residue" evidence="2">
    <location>
        <position position="537"/>
    </location>
</feature>
<proteinExistence type="predicted"/>
<dbReference type="VEuPathDB" id="TriTrypDB:TvY486_1115170"/>
<dbReference type="AlphaFoldDB" id="G0U8V1"/>
<reference evidence="2" key="1">
    <citation type="journal article" date="2012" name="Proc. Natl. Acad. Sci. U.S.A.">
        <title>Antigenic diversity is generated by distinct evolutionary mechanisms in African trypanosome species.</title>
        <authorList>
            <person name="Jackson A.P."/>
            <person name="Berry A."/>
            <person name="Aslett M."/>
            <person name="Allison H.C."/>
            <person name="Burton P."/>
            <person name="Vavrova-Anderson J."/>
            <person name="Brown R."/>
            <person name="Browne H."/>
            <person name="Corton N."/>
            <person name="Hauser H."/>
            <person name="Gamble J."/>
            <person name="Gilderthorp R."/>
            <person name="Marcello L."/>
            <person name="McQuillan J."/>
            <person name="Otto T.D."/>
            <person name="Quail M.A."/>
            <person name="Sanders M.J."/>
            <person name="van Tonder A."/>
            <person name="Ginger M.L."/>
            <person name="Field M.C."/>
            <person name="Barry J.D."/>
            <person name="Hertz-Fowler C."/>
            <person name="Berriman M."/>
        </authorList>
    </citation>
    <scope>NUCLEOTIDE SEQUENCE</scope>
    <source>
        <strain evidence="2">Y486</strain>
    </source>
</reference>
<name>G0U8V1_TRYVY</name>
<evidence type="ECO:0000313" key="2">
    <source>
        <dbReference type="EMBL" id="CCC54033.1"/>
    </source>
</evidence>
<organism evidence="2">
    <name type="scientific">Trypanosoma vivax (strain Y486)</name>
    <dbReference type="NCBI Taxonomy" id="1055687"/>
    <lineage>
        <taxon>Eukaryota</taxon>
        <taxon>Discoba</taxon>
        <taxon>Euglenozoa</taxon>
        <taxon>Kinetoplastea</taxon>
        <taxon>Metakinetoplastina</taxon>
        <taxon>Trypanosomatida</taxon>
        <taxon>Trypanosomatidae</taxon>
        <taxon>Trypanosoma</taxon>
        <taxon>Duttonella</taxon>
    </lineage>
</organism>
<accession>G0U8V1</accession>
<feature type="region of interest" description="Disordered" evidence="1">
    <location>
        <begin position="336"/>
        <end position="371"/>
    </location>
</feature>
<gene>
    <name evidence="2" type="ORF">TVY486_1115170</name>
</gene>
<evidence type="ECO:0000256" key="1">
    <source>
        <dbReference type="SAM" id="MobiDB-lite"/>
    </source>
</evidence>
<evidence type="ECO:0008006" key="3">
    <source>
        <dbReference type="Google" id="ProtNLM"/>
    </source>
</evidence>
<dbReference type="EMBL" id="HE573027">
    <property type="protein sequence ID" value="CCC54033.1"/>
    <property type="molecule type" value="Genomic_DNA"/>
</dbReference>
<sequence length="537" mass="60047">MFGRRHTIRNVSVAGYHVLIETTRRHMTTAGEHKNATGSTLDPPKLDLKLRLDQADFSAMVKATKMAMMREKLWKEAVTEHEVDISRETVPESLYTSKSAPASKEMVPACARDDKKCEEVIGSNAGEHGGLLVAEGESNERLARPSPRSSLAANTRYGLMDTLRDCLLSGDWSKGVRLFEAAVEMSSGIVTATSPSDKLVHNEASSHSLATLENKDDPFEVLRRINATTPSNASLLNVERPRGILRWGGGHFFLLMKLLLSRHRIEEAERLWEVMKRIGYVEYHMDNHTFANFTSLVRGNKAPDAVASVLQPKKEVRDRAEAFRLLMARELDAWAQKRHGSPGEPRRTSLRSARSGNVAKDSDDNQTEGAETVLSGKGLKVGDFAGLLRRCNSNESTCRVLSTMEKHNVVRDGPIYSSLIASLRQPHYALTPDDNVAGRELTKEEFDAHRRKRLERAREWFMECPENNRTIDVFNEMLLITRGGAEEDMEYDKLLMDLRGAPLSLDTEKPLPCGIGDNGSDGRPRLVSPHWRVQPNG</sequence>
<feature type="region of interest" description="Disordered" evidence="1">
    <location>
        <begin position="509"/>
        <end position="537"/>
    </location>
</feature>